<dbReference type="EMBL" id="CM007387">
    <property type="protein sequence ID" value="ONK63066.1"/>
    <property type="molecule type" value="Genomic_DNA"/>
</dbReference>
<protein>
    <recommendedName>
        <fullName evidence="4">Glycine-rich protein</fullName>
    </recommendedName>
</protein>
<dbReference type="Proteomes" id="UP000243459">
    <property type="component" value="Chromosome 7"/>
</dbReference>
<evidence type="ECO:0000313" key="3">
    <source>
        <dbReference type="Proteomes" id="UP000243459"/>
    </source>
</evidence>
<organism evidence="2 3">
    <name type="scientific">Asparagus officinalis</name>
    <name type="common">Garden asparagus</name>
    <dbReference type="NCBI Taxonomy" id="4686"/>
    <lineage>
        <taxon>Eukaryota</taxon>
        <taxon>Viridiplantae</taxon>
        <taxon>Streptophyta</taxon>
        <taxon>Embryophyta</taxon>
        <taxon>Tracheophyta</taxon>
        <taxon>Spermatophyta</taxon>
        <taxon>Magnoliopsida</taxon>
        <taxon>Liliopsida</taxon>
        <taxon>Asparagales</taxon>
        <taxon>Asparagaceae</taxon>
        <taxon>Asparagoideae</taxon>
        <taxon>Asparagus</taxon>
    </lineage>
</organism>
<name>A0A5P1EAZ4_ASPOF</name>
<dbReference type="Gramene" id="ONK63066">
    <property type="protein sequence ID" value="ONK63066"/>
    <property type="gene ID" value="A4U43_C07F11060"/>
</dbReference>
<evidence type="ECO:0000313" key="2">
    <source>
        <dbReference type="EMBL" id="ONK63066.1"/>
    </source>
</evidence>
<reference evidence="3" key="1">
    <citation type="journal article" date="2017" name="Nat. Commun.">
        <title>The asparagus genome sheds light on the origin and evolution of a young Y chromosome.</title>
        <authorList>
            <person name="Harkess A."/>
            <person name="Zhou J."/>
            <person name="Xu C."/>
            <person name="Bowers J.E."/>
            <person name="Van der Hulst R."/>
            <person name="Ayyampalayam S."/>
            <person name="Mercati F."/>
            <person name="Riccardi P."/>
            <person name="McKain M.R."/>
            <person name="Kakrana A."/>
            <person name="Tang H."/>
            <person name="Ray J."/>
            <person name="Groenendijk J."/>
            <person name="Arikit S."/>
            <person name="Mathioni S.M."/>
            <person name="Nakano M."/>
            <person name="Shan H."/>
            <person name="Telgmann-Rauber A."/>
            <person name="Kanno A."/>
            <person name="Yue Z."/>
            <person name="Chen H."/>
            <person name="Li W."/>
            <person name="Chen Y."/>
            <person name="Xu X."/>
            <person name="Zhang Y."/>
            <person name="Luo S."/>
            <person name="Chen H."/>
            <person name="Gao J."/>
            <person name="Mao Z."/>
            <person name="Pires J.C."/>
            <person name="Luo M."/>
            <person name="Kudrna D."/>
            <person name="Wing R.A."/>
            <person name="Meyers B.C."/>
            <person name="Yi K."/>
            <person name="Kong H."/>
            <person name="Lavrijsen P."/>
            <person name="Sunseri F."/>
            <person name="Falavigna A."/>
            <person name="Ye Y."/>
            <person name="Leebens-Mack J.H."/>
            <person name="Chen G."/>
        </authorList>
    </citation>
    <scope>NUCLEOTIDE SEQUENCE [LARGE SCALE GENOMIC DNA]</scope>
    <source>
        <strain evidence="3">cv. DH0086</strain>
    </source>
</reference>
<proteinExistence type="predicted"/>
<sequence>MEKSTKVVMVLALMLATSLVTLEARQLKGEPKYKPQTFPGFPGGPPLGTGTGLLPGIGLGLGQPGFGSGSPLVPGGGIPSFGIPTVPGGGSGGGFPGWSAVKMARRCVSSSSKEVNLVYISCGLYWLFCLELDC</sequence>
<feature type="signal peptide" evidence="1">
    <location>
        <begin position="1"/>
        <end position="24"/>
    </location>
</feature>
<dbReference type="AlphaFoldDB" id="A0A5P1EAZ4"/>
<evidence type="ECO:0000256" key="1">
    <source>
        <dbReference type="SAM" id="SignalP"/>
    </source>
</evidence>
<keyword evidence="1" id="KW-0732">Signal</keyword>
<gene>
    <name evidence="2" type="ORF">A4U43_C07F11060</name>
</gene>
<keyword evidence="3" id="KW-1185">Reference proteome</keyword>
<feature type="chain" id="PRO_5024417266" description="Glycine-rich protein" evidence="1">
    <location>
        <begin position="25"/>
        <end position="134"/>
    </location>
</feature>
<evidence type="ECO:0008006" key="4">
    <source>
        <dbReference type="Google" id="ProtNLM"/>
    </source>
</evidence>
<accession>A0A5P1EAZ4</accession>